<dbReference type="GO" id="GO:0015937">
    <property type="term" value="P:coenzyme A biosynthetic process"/>
    <property type="evidence" value="ECO:0007669"/>
    <property type="project" value="InterPro"/>
</dbReference>
<dbReference type="NCBIfam" id="TIGR00521">
    <property type="entry name" value="coaBC_dfp"/>
    <property type="match status" value="1"/>
</dbReference>
<feature type="domain" description="DNA/pantothenate metabolism flavoprotein C-terminal" evidence="4">
    <location>
        <begin position="185"/>
        <end position="396"/>
    </location>
</feature>
<dbReference type="SUPFAM" id="SSF52507">
    <property type="entry name" value="Homo-oligomeric flavin-containing Cys decarboxylases, HFCD"/>
    <property type="match status" value="1"/>
</dbReference>
<dbReference type="InterPro" id="IPR003382">
    <property type="entry name" value="Flavoprotein"/>
</dbReference>
<dbReference type="Pfam" id="PF04127">
    <property type="entry name" value="DFP"/>
    <property type="match status" value="1"/>
</dbReference>
<dbReference type="GO" id="GO:0015941">
    <property type="term" value="P:pantothenate catabolic process"/>
    <property type="evidence" value="ECO:0007669"/>
    <property type="project" value="InterPro"/>
</dbReference>
<dbReference type="HAMAP" id="MF_02225">
    <property type="entry name" value="CoaBC"/>
    <property type="match status" value="1"/>
</dbReference>
<dbReference type="GO" id="GO:0071513">
    <property type="term" value="C:phosphopantothenoylcysteine decarboxylase complex"/>
    <property type="evidence" value="ECO:0007669"/>
    <property type="project" value="TreeGrafter"/>
</dbReference>
<dbReference type="InterPro" id="IPR007085">
    <property type="entry name" value="DNA/pantothenate-metab_flavo_C"/>
</dbReference>
<dbReference type="EMBL" id="UINC01001162">
    <property type="protein sequence ID" value="SUZ72949.1"/>
    <property type="molecule type" value="Genomic_DNA"/>
</dbReference>
<dbReference type="GO" id="GO:0004632">
    <property type="term" value="F:phosphopantothenate--cysteine ligase activity"/>
    <property type="evidence" value="ECO:0007669"/>
    <property type="project" value="InterPro"/>
</dbReference>
<accession>A0A381Q3Q4</accession>
<organism evidence="5">
    <name type="scientific">marine metagenome</name>
    <dbReference type="NCBI Taxonomy" id="408172"/>
    <lineage>
        <taxon>unclassified sequences</taxon>
        <taxon>metagenomes</taxon>
        <taxon>ecological metagenomes</taxon>
    </lineage>
</organism>
<reference evidence="5" key="1">
    <citation type="submission" date="2018-05" db="EMBL/GenBank/DDBJ databases">
        <authorList>
            <person name="Lanie J.A."/>
            <person name="Ng W.-L."/>
            <person name="Kazmierczak K.M."/>
            <person name="Andrzejewski T.M."/>
            <person name="Davidsen T.M."/>
            <person name="Wayne K.J."/>
            <person name="Tettelin H."/>
            <person name="Glass J.I."/>
            <person name="Rusch D."/>
            <person name="Podicherti R."/>
            <person name="Tsui H.-C.T."/>
            <person name="Winkler M.E."/>
        </authorList>
    </citation>
    <scope>NUCLEOTIDE SEQUENCE</scope>
</reference>
<dbReference type="GO" id="GO:0010181">
    <property type="term" value="F:FMN binding"/>
    <property type="evidence" value="ECO:0007669"/>
    <property type="project" value="InterPro"/>
</dbReference>
<evidence type="ECO:0000256" key="1">
    <source>
        <dbReference type="ARBA" id="ARBA00022793"/>
    </source>
</evidence>
<evidence type="ECO:0000259" key="4">
    <source>
        <dbReference type="Pfam" id="PF04127"/>
    </source>
</evidence>
<dbReference type="Gene3D" id="3.40.50.1950">
    <property type="entry name" value="Flavin prenyltransferase-like"/>
    <property type="match status" value="1"/>
</dbReference>
<proteinExistence type="inferred from homology"/>
<dbReference type="PANTHER" id="PTHR14359:SF6">
    <property type="entry name" value="PHOSPHOPANTOTHENOYLCYSTEINE DECARBOXYLASE"/>
    <property type="match status" value="1"/>
</dbReference>
<evidence type="ECO:0008006" key="6">
    <source>
        <dbReference type="Google" id="ProtNLM"/>
    </source>
</evidence>
<dbReference type="InterPro" id="IPR035929">
    <property type="entry name" value="CoaB-like_sf"/>
</dbReference>
<dbReference type="AlphaFoldDB" id="A0A381Q3Q4"/>
<feature type="domain" description="Flavoprotein" evidence="3">
    <location>
        <begin position="4"/>
        <end position="175"/>
    </location>
</feature>
<keyword evidence="2" id="KW-0456">Lyase</keyword>
<evidence type="ECO:0000256" key="2">
    <source>
        <dbReference type="ARBA" id="ARBA00023239"/>
    </source>
</evidence>
<evidence type="ECO:0000259" key="3">
    <source>
        <dbReference type="Pfam" id="PF02441"/>
    </source>
</evidence>
<name>A0A381Q3Q4_9ZZZZ</name>
<evidence type="ECO:0000313" key="5">
    <source>
        <dbReference type="EMBL" id="SUZ72949.1"/>
    </source>
</evidence>
<dbReference type="GO" id="GO:0004633">
    <property type="term" value="F:phosphopantothenoylcysteine decarboxylase activity"/>
    <property type="evidence" value="ECO:0007669"/>
    <property type="project" value="InterPro"/>
</dbReference>
<dbReference type="Pfam" id="PF02441">
    <property type="entry name" value="Flavoprotein"/>
    <property type="match status" value="1"/>
</dbReference>
<sequence length="403" mass="42810">MQGKRIVLGIGGGIAAYKTPALVRQLVAAGMDVIPVMTGSANHFVTATVLTTLSGHRVRDDLWDLEAERSMGHIELARWADTLLIAPATANVLARLANGLSNDLLTTLYLATTAPTVVAPAMNLEMWNHSATKRNIGVLKTDGVSIIGPDRGEQACGETGPGRMLEIKDIVSYLLGTTDPIDTPMTGLRVLVTAGPTRESIDPVRYITNSSSGKQGYAIAEAARDAGAIVTLVSGPVALPPPKGVQQINIISAAEMKSAVLDIANDIDIMFGVAAVADYRPSHSEPHKIRKMQQNGSSMSIELVENDDILASVAALSDPPYLVGFAAETQSLIKNAVQKRERKCLDAIVVNDVSDHSIGFDSDENEVTLLHAHGETTFDKSPKAEIASKLVAAISELYTSNRT</sequence>
<dbReference type="InterPro" id="IPR005252">
    <property type="entry name" value="CoaBC"/>
</dbReference>
<dbReference type="InterPro" id="IPR036551">
    <property type="entry name" value="Flavin_trans-like"/>
</dbReference>
<gene>
    <name evidence="5" type="ORF">METZ01_LOCUS25803</name>
</gene>
<dbReference type="PANTHER" id="PTHR14359">
    <property type="entry name" value="HOMO-OLIGOMERIC FLAVIN CONTAINING CYS DECARBOXYLASE FAMILY"/>
    <property type="match status" value="1"/>
</dbReference>
<keyword evidence="1" id="KW-0210">Decarboxylase</keyword>
<dbReference type="Gene3D" id="3.40.50.10300">
    <property type="entry name" value="CoaB-like"/>
    <property type="match status" value="1"/>
</dbReference>
<dbReference type="SUPFAM" id="SSF102645">
    <property type="entry name" value="CoaB-like"/>
    <property type="match status" value="1"/>
</dbReference>
<protein>
    <recommendedName>
        <fullName evidence="6">DNA/pantothenate metabolism flavoprotein C-terminal domain-containing protein</fullName>
    </recommendedName>
</protein>